<comment type="caution">
    <text evidence="1">The sequence shown here is derived from an EMBL/GenBank/DDBJ whole genome shotgun (WGS) entry which is preliminary data.</text>
</comment>
<keyword evidence="2" id="KW-1185">Reference proteome</keyword>
<evidence type="ECO:0000313" key="1">
    <source>
        <dbReference type="EMBL" id="KAJ8126828.1"/>
    </source>
</evidence>
<organism evidence="1 2">
    <name type="scientific">Lasiodiplodia mahajangana</name>
    <dbReference type="NCBI Taxonomy" id="1108764"/>
    <lineage>
        <taxon>Eukaryota</taxon>
        <taxon>Fungi</taxon>
        <taxon>Dikarya</taxon>
        <taxon>Ascomycota</taxon>
        <taxon>Pezizomycotina</taxon>
        <taxon>Dothideomycetes</taxon>
        <taxon>Dothideomycetes incertae sedis</taxon>
        <taxon>Botryosphaeriales</taxon>
        <taxon>Botryosphaeriaceae</taxon>
        <taxon>Lasiodiplodia</taxon>
    </lineage>
</organism>
<name>A0ACC2JH35_9PEZI</name>
<gene>
    <name evidence="1" type="ORF">O1611_g6810</name>
</gene>
<protein>
    <submittedName>
        <fullName evidence="1">Uncharacterized protein</fullName>
    </submittedName>
</protein>
<dbReference type="Proteomes" id="UP001153332">
    <property type="component" value="Unassembled WGS sequence"/>
</dbReference>
<evidence type="ECO:0000313" key="2">
    <source>
        <dbReference type="Proteomes" id="UP001153332"/>
    </source>
</evidence>
<proteinExistence type="predicted"/>
<dbReference type="EMBL" id="JAPUUL010001680">
    <property type="protein sequence ID" value="KAJ8126828.1"/>
    <property type="molecule type" value="Genomic_DNA"/>
</dbReference>
<reference evidence="1" key="1">
    <citation type="submission" date="2022-12" db="EMBL/GenBank/DDBJ databases">
        <title>Genome Sequence of Lasiodiplodia mahajangana.</title>
        <authorList>
            <person name="Buettner E."/>
        </authorList>
    </citation>
    <scope>NUCLEOTIDE SEQUENCE</scope>
    <source>
        <strain evidence="1">VT137</strain>
    </source>
</reference>
<sequence>MLGQDRKTGTTTVAAFPSVDEVVKTDAFPTAIWQLEPHQEGMLPVAVGRGGPFKIHWEVHGDGPVKLVLIGGLGVVKSSWQRQTMHFGHLHGDQYSVLIIDNRGIGRSDKPLIRYSTSAMAADLLEVLDHLSWTVERQLHICGISKCSEVIAQELAYAAPHRIASLNLICTAAAIENTTSFSENVINRINLLIPKRSVEPHHPLNAQSSGMPITTTVVPKEQSFHTQDLPCSPVTSTPAANTRAAGTA</sequence>
<accession>A0ACC2JH35</accession>